<evidence type="ECO:0000313" key="2">
    <source>
        <dbReference type="EMBL" id="KIJ40201.1"/>
    </source>
</evidence>
<evidence type="ECO:0000313" key="3">
    <source>
        <dbReference type="Proteomes" id="UP000054279"/>
    </source>
</evidence>
<organism evidence="2 3">
    <name type="scientific">Sphaerobolus stellatus (strain SS14)</name>
    <dbReference type="NCBI Taxonomy" id="990650"/>
    <lineage>
        <taxon>Eukaryota</taxon>
        <taxon>Fungi</taxon>
        <taxon>Dikarya</taxon>
        <taxon>Basidiomycota</taxon>
        <taxon>Agaricomycotina</taxon>
        <taxon>Agaricomycetes</taxon>
        <taxon>Phallomycetidae</taxon>
        <taxon>Geastrales</taxon>
        <taxon>Sphaerobolaceae</taxon>
        <taxon>Sphaerobolus</taxon>
    </lineage>
</organism>
<proteinExistence type="predicted"/>
<dbReference type="GO" id="GO:0008289">
    <property type="term" value="F:lipid binding"/>
    <property type="evidence" value="ECO:0007669"/>
    <property type="project" value="TreeGrafter"/>
</dbReference>
<dbReference type="InterPro" id="IPR028245">
    <property type="entry name" value="PIL1/LSP1"/>
</dbReference>
<feature type="region of interest" description="Disordered" evidence="1">
    <location>
        <begin position="283"/>
        <end position="365"/>
    </location>
</feature>
<sequence>MAIANHPAQIAAQIRSSIAQGSTSAVGSGRSYAFDAIQHQLRSLKVQYGSGGGQDVRQLQLVITGQKGVILDLEKQGQDAQAVSKEFFLWGQTEDTDIKDVSDRLAYLTFVQGSLAQSLASSLDAARAPLKALRDAEAALQPKRNIRNGYELQISRLRNEGKSGTEGKIRELETMLNHAVKADEPHEREVELLKRKALLESEKSKWEAIREYGEKLVLIAEASKPILEVLPSVPPTAQHPYTGAASTASTRALLQKALDTYKPGSTTLPIPTSVDAETRSFGETHASELSRISSVADHRPPPPRRDSSPEPGVAPSSHVRFDTPVSTGGLSQTSAGTPSTPVNPNALNNAPAPIPSTNASEPIPSVPVSEFHNVEGSPAPATISPAGPTVAETGVPVVAGKEGPGPAKGSLASIAHRNSQSSGSNVPTGPGYGESAPGYGGLDGPKFGLIDSRASSTVVHESAEDEKKRLEREERERVLRGLSGNTFAGPSATSGSGAAYETAEEEKKRLQREERERILAGEAASAAQSPPRRQDTEDFDDVPPPPAYEEPQ</sequence>
<feature type="compositionally biased region" description="Basic and acidic residues" evidence="1">
    <location>
        <begin position="296"/>
        <end position="308"/>
    </location>
</feature>
<feature type="compositionally biased region" description="Basic and acidic residues" evidence="1">
    <location>
        <begin position="505"/>
        <end position="519"/>
    </location>
</feature>
<dbReference type="GO" id="GO:0036286">
    <property type="term" value="C:eisosome filament"/>
    <property type="evidence" value="ECO:0007669"/>
    <property type="project" value="TreeGrafter"/>
</dbReference>
<feature type="compositionally biased region" description="Polar residues" evidence="1">
    <location>
        <begin position="416"/>
        <end position="427"/>
    </location>
</feature>
<dbReference type="HOGENOM" id="CLU_019994_0_0_1"/>
<evidence type="ECO:0000256" key="1">
    <source>
        <dbReference type="SAM" id="MobiDB-lite"/>
    </source>
</evidence>
<dbReference type="PANTHER" id="PTHR31962">
    <property type="entry name" value="SPHINGOLIPID LONG CHAIN BASE-RESPONSIVE PROTEIN PIL1"/>
    <property type="match status" value="1"/>
</dbReference>
<evidence type="ECO:0008006" key="4">
    <source>
        <dbReference type="Google" id="ProtNLM"/>
    </source>
</evidence>
<accession>A0A0C9VQM5</accession>
<dbReference type="GO" id="GO:0070941">
    <property type="term" value="P:eisosome assembly"/>
    <property type="evidence" value="ECO:0007669"/>
    <property type="project" value="TreeGrafter"/>
</dbReference>
<feature type="compositionally biased region" description="Basic and acidic residues" evidence="1">
    <location>
        <begin position="461"/>
        <end position="479"/>
    </location>
</feature>
<dbReference type="GO" id="GO:0006897">
    <property type="term" value="P:endocytosis"/>
    <property type="evidence" value="ECO:0007669"/>
    <property type="project" value="TreeGrafter"/>
</dbReference>
<dbReference type="Proteomes" id="UP000054279">
    <property type="component" value="Unassembled WGS sequence"/>
</dbReference>
<dbReference type="Pfam" id="PF13805">
    <property type="entry name" value="Pil1"/>
    <property type="match status" value="1"/>
</dbReference>
<gene>
    <name evidence="2" type="ORF">M422DRAFT_75767</name>
</gene>
<protein>
    <recommendedName>
        <fullName evidence="4">Sphingolipid long chain base-responsive protein LSP1</fullName>
    </recommendedName>
</protein>
<reference evidence="2 3" key="1">
    <citation type="submission" date="2014-06" db="EMBL/GenBank/DDBJ databases">
        <title>Evolutionary Origins and Diversification of the Mycorrhizal Mutualists.</title>
        <authorList>
            <consortium name="DOE Joint Genome Institute"/>
            <consortium name="Mycorrhizal Genomics Consortium"/>
            <person name="Kohler A."/>
            <person name="Kuo A."/>
            <person name="Nagy L.G."/>
            <person name="Floudas D."/>
            <person name="Copeland A."/>
            <person name="Barry K.W."/>
            <person name="Cichocki N."/>
            <person name="Veneault-Fourrey C."/>
            <person name="LaButti K."/>
            <person name="Lindquist E.A."/>
            <person name="Lipzen A."/>
            <person name="Lundell T."/>
            <person name="Morin E."/>
            <person name="Murat C."/>
            <person name="Riley R."/>
            <person name="Ohm R."/>
            <person name="Sun H."/>
            <person name="Tunlid A."/>
            <person name="Henrissat B."/>
            <person name="Grigoriev I.V."/>
            <person name="Hibbett D.S."/>
            <person name="Martin F."/>
        </authorList>
    </citation>
    <scope>NUCLEOTIDE SEQUENCE [LARGE SCALE GENOMIC DNA]</scope>
    <source>
        <strain evidence="2 3">SS14</strain>
    </source>
</reference>
<feature type="compositionally biased region" description="Polar residues" evidence="1">
    <location>
        <begin position="324"/>
        <end position="340"/>
    </location>
</feature>
<dbReference type="AlphaFoldDB" id="A0A0C9VQM5"/>
<feature type="region of interest" description="Disordered" evidence="1">
    <location>
        <begin position="396"/>
        <end position="552"/>
    </location>
</feature>
<keyword evidence="3" id="KW-1185">Reference proteome</keyword>
<feature type="compositionally biased region" description="Low complexity" evidence="1">
    <location>
        <begin position="488"/>
        <end position="499"/>
    </location>
</feature>
<feature type="compositionally biased region" description="Pro residues" evidence="1">
    <location>
        <begin position="542"/>
        <end position="552"/>
    </location>
</feature>
<feature type="compositionally biased region" description="Low complexity" evidence="1">
    <location>
        <begin position="342"/>
        <end position="351"/>
    </location>
</feature>
<dbReference type="OrthoDB" id="5599269at2759"/>
<dbReference type="InterPro" id="IPR027267">
    <property type="entry name" value="AH/BAR_dom_sf"/>
</dbReference>
<dbReference type="GO" id="GO:0005886">
    <property type="term" value="C:plasma membrane"/>
    <property type="evidence" value="ECO:0007669"/>
    <property type="project" value="TreeGrafter"/>
</dbReference>
<name>A0A0C9VQM5_SPHS4</name>
<dbReference type="Gene3D" id="1.20.1270.60">
    <property type="entry name" value="Arfaptin homology (AH) domain/BAR domain"/>
    <property type="match status" value="1"/>
</dbReference>
<dbReference type="PANTHER" id="PTHR31962:SF1">
    <property type="entry name" value="SPHINGOLIPID LONG CHAIN BASE-RESPONSIVE PROTEIN PIL1"/>
    <property type="match status" value="1"/>
</dbReference>
<dbReference type="EMBL" id="KN837146">
    <property type="protein sequence ID" value="KIJ40201.1"/>
    <property type="molecule type" value="Genomic_DNA"/>
</dbReference>